<sequence length="195" mass="21437">MFHLYPFLSFIFVTAYTPGPNNLLSMSHAGRLGFRKSFRFNLGILCGFVSVMILCAVFSAVLYALIPKIKPIMVVIGSAYMLFLAWKVWKSSADTEAQSASGCTFLTGCLLQFINPKIFIYGITAMSAYILPVYQSPIILLAFVLLLSAVGFSASMCWALFGAAFSKLFKEHSKPVNAVMVILLIYCAVSLLLPQ</sequence>
<keyword evidence="2" id="KW-1185">Reference proteome</keyword>
<dbReference type="EMBL" id="CP042469">
    <property type="protein sequence ID" value="QOX63713.1"/>
    <property type="molecule type" value="Genomic_DNA"/>
</dbReference>
<reference evidence="1" key="1">
    <citation type="submission" date="2019-08" db="EMBL/GenBank/DDBJ databases">
        <title>Genome sequence of Clostridiales bacterium MT110.</title>
        <authorList>
            <person name="Cao J."/>
        </authorList>
    </citation>
    <scope>NUCLEOTIDE SEQUENCE</scope>
    <source>
        <strain evidence="1">MT110</strain>
    </source>
</reference>
<proteinExistence type="predicted"/>
<dbReference type="Proteomes" id="UP000594014">
    <property type="component" value="Chromosome"/>
</dbReference>
<accession>A0ACD1AAZ5</accession>
<evidence type="ECO:0000313" key="1">
    <source>
        <dbReference type="EMBL" id="QOX63713.1"/>
    </source>
</evidence>
<name>A0ACD1AAZ5_9FIRM</name>
<gene>
    <name evidence="1" type="ORF">FRZ06_10320</name>
</gene>
<evidence type="ECO:0000313" key="2">
    <source>
        <dbReference type="Proteomes" id="UP000594014"/>
    </source>
</evidence>
<organism evidence="1 2">
    <name type="scientific">Anoxybacterium hadale</name>
    <dbReference type="NCBI Taxonomy" id="3408580"/>
    <lineage>
        <taxon>Bacteria</taxon>
        <taxon>Bacillati</taxon>
        <taxon>Bacillota</taxon>
        <taxon>Clostridia</taxon>
        <taxon>Peptostreptococcales</taxon>
        <taxon>Anaerovoracaceae</taxon>
        <taxon>Anoxybacterium</taxon>
    </lineage>
</organism>
<protein>
    <submittedName>
        <fullName evidence="1">Lysine transporter LysE</fullName>
    </submittedName>
</protein>